<dbReference type="InterPro" id="IPR018633">
    <property type="entry name" value="DUF2357"/>
</dbReference>
<evidence type="ECO:0000313" key="2">
    <source>
        <dbReference type="EMBL" id="AFH65619.2"/>
    </source>
</evidence>
<sequence>MMDSLHSGSLKKSVILLHIETDLFDVYLEGKPYHPTVDMLQLHRTGEKEWERADLHVSSMCETLQVLSIAVFNPKKGGLEPWLNNQASFPIFYETQTYGLLVEKKADIDLTFYHENSALREAVMPKGKHILSGNLNFQNEIGFTELELRLYNSSLLKLRLEVFPVKMDYKRDYHKILEDINQQMYNLTFDFLRKTYQLTGLRETSQQSLTEYFTILRYLFDHLIHAAQRIEGSPNTKIYQDQRIVPAERAKKINTKTLQYLSKHPQQLIKDPANGMVQIRGEKYAPTHVLDTRRVVNYDTQENRFIRWVFLRIERKLKDLWKLLKDQKRLGDPLLSQTLTRMQKEVRRVLQFDFLQVGTMKQMSVSLVMQMAPGYREVYKYYLMLLKGLAIQDDLFRLSLKDLATLYEYWCFLKIHQLLSNKYELVRQDIIKLDYSGIFVKLKKSAASTVTYRNPKNGEIFKLLYNQTLRGPTLTQKPDNVLTLRKIETSTEYKYVFDAKYRLNPAEPGTPYYATYDGLSGPEEGDINTMHRYRDAIVHADKDSEQFERTMFGAYVLFPYPDEEKYKEHHFYKSIKSVNVGAFPFLPGSTKLLEEFLDEIILDSPEKAYERAVRPKGSKEYYDNKYSGKNVLVGTMSREEQLEIALRNKFYHTPLENITDHKLLTQLEYVALYQSKKFFGKTNEIVGVKYYGKIKDWKIVKRAEITVISSKHNPPDKLYVVFEIEEWETRKEIILPGGHGVRSIAFTSKYIFDRAQEIAELKLENEEELLLWREARRRGHVEVKLDHEHLDYAKKVMSVSLKEQ</sequence>
<accession>I0BTC2</accession>
<reference evidence="2 3" key="1">
    <citation type="submission" date="2013-06" db="EMBL/GenBank/DDBJ databases">
        <title>Complete genome sequence of Paenibacillus mucilaginosus K02.</title>
        <authorList>
            <person name="Xiao B."/>
            <person name="Sun L."/>
            <person name="Xiao L."/>
            <person name="Lian B."/>
        </authorList>
    </citation>
    <scope>NUCLEOTIDE SEQUENCE [LARGE SCALE GENOMIC DNA]</scope>
    <source>
        <strain evidence="2 3">K02</strain>
    </source>
</reference>
<gene>
    <name evidence="2" type="ORF">B2K_33810</name>
</gene>
<dbReference type="HOGENOM" id="CLU_018970_0_0_9"/>
<dbReference type="REBASE" id="46803">
    <property type="entry name" value="PmuK02McrBP"/>
</dbReference>
<name>I0BTC2_9BACL</name>
<feature type="domain" description="DUF2357" evidence="1">
    <location>
        <begin position="133"/>
        <end position="382"/>
    </location>
</feature>
<dbReference type="Pfam" id="PF09823">
    <property type="entry name" value="DUF2357"/>
    <property type="match status" value="1"/>
</dbReference>
<evidence type="ECO:0000259" key="1">
    <source>
        <dbReference type="Pfam" id="PF09823"/>
    </source>
</evidence>
<dbReference type="KEGG" id="pmw:B2K_33810"/>
<dbReference type="Pfam" id="PF04411">
    <property type="entry name" value="PDDEXK_7"/>
    <property type="match status" value="1"/>
</dbReference>
<dbReference type="AlphaFoldDB" id="I0BTC2"/>
<protein>
    <recommendedName>
        <fullName evidence="1">DUF2357 domain-containing protein</fullName>
    </recommendedName>
</protein>
<evidence type="ECO:0000313" key="3">
    <source>
        <dbReference type="Proteomes" id="UP000007392"/>
    </source>
</evidence>
<dbReference type="Proteomes" id="UP000007392">
    <property type="component" value="Chromosome"/>
</dbReference>
<dbReference type="EMBL" id="CP003422">
    <property type="protein sequence ID" value="AFH65619.2"/>
    <property type="molecule type" value="Genomic_DNA"/>
</dbReference>
<dbReference type="InterPro" id="IPR007505">
    <property type="entry name" value="PDDEXK_7"/>
</dbReference>
<organism evidence="2 3">
    <name type="scientific">Paenibacillus mucilaginosus K02</name>
    <dbReference type="NCBI Taxonomy" id="997761"/>
    <lineage>
        <taxon>Bacteria</taxon>
        <taxon>Bacillati</taxon>
        <taxon>Bacillota</taxon>
        <taxon>Bacilli</taxon>
        <taxon>Bacillales</taxon>
        <taxon>Paenibacillaceae</taxon>
        <taxon>Paenibacillus</taxon>
    </lineage>
</organism>
<proteinExistence type="predicted"/>